<sequence length="111" mass="12627">MHNSKNMNHDIKDFRQPMVTSLGIIMGFALGFMGNWATEDDGGVTLKGTADWLTAGGLFLGVILMIVTLYRLLNNRYDQENVGMYYHRTFQIYILALVLTFTGLMTAIFFY</sequence>
<dbReference type="Proteomes" id="UP000294480">
    <property type="component" value="Unassembled WGS sequence"/>
</dbReference>
<accession>A0A4R6Y9S9</accession>
<keyword evidence="1" id="KW-0812">Transmembrane</keyword>
<feature type="transmembrane region" description="Helical" evidence="1">
    <location>
        <begin position="90"/>
        <end position="110"/>
    </location>
</feature>
<keyword evidence="1" id="KW-0472">Membrane</keyword>
<protein>
    <recommendedName>
        <fullName evidence="4">DUF202 domain-containing protein</fullName>
    </recommendedName>
</protein>
<dbReference type="AlphaFoldDB" id="A0A4R6Y9S9"/>
<evidence type="ECO:0000313" key="3">
    <source>
        <dbReference type="Proteomes" id="UP000294480"/>
    </source>
</evidence>
<keyword evidence="1" id="KW-1133">Transmembrane helix</keyword>
<proteinExistence type="predicted"/>
<reference evidence="2 3" key="1">
    <citation type="submission" date="2019-03" db="EMBL/GenBank/DDBJ databases">
        <title>Genomic Encyclopedia of Type Strains, Phase IV (KMG-IV): sequencing the most valuable type-strain genomes for metagenomic binning, comparative biology and taxonomic classification.</title>
        <authorList>
            <person name="Goeker M."/>
        </authorList>
    </citation>
    <scope>NUCLEOTIDE SEQUENCE [LARGE SCALE GENOMIC DNA]</scope>
    <source>
        <strain evidence="2 3">DSM 102852</strain>
    </source>
</reference>
<evidence type="ECO:0008006" key="4">
    <source>
        <dbReference type="Google" id="ProtNLM"/>
    </source>
</evidence>
<comment type="caution">
    <text evidence="2">The sequence shown here is derived from an EMBL/GenBank/DDBJ whole genome shotgun (WGS) entry which is preliminary data.</text>
</comment>
<feature type="transmembrane region" description="Helical" evidence="1">
    <location>
        <begin position="50"/>
        <end position="70"/>
    </location>
</feature>
<evidence type="ECO:0000256" key="1">
    <source>
        <dbReference type="SAM" id="Phobius"/>
    </source>
</evidence>
<name>A0A4R6Y9S9_9BURK</name>
<organism evidence="2 3">
    <name type="scientific">Hydromonas duriensis</name>
    <dbReference type="NCBI Taxonomy" id="1527608"/>
    <lineage>
        <taxon>Bacteria</taxon>
        <taxon>Pseudomonadati</taxon>
        <taxon>Pseudomonadota</taxon>
        <taxon>Betaproteobacteria</taxon>
        <taxon>Burkholderiales</taxon>
        <taxon>Burkholderiaceae</taxon>
        <taxon>Hydromonas</taxon>
    </lineage>
</organism>
<dbReference type="RefSeq" id="WP_133619364.1">
    <property type="nucleotide sequence ID" value="NZ_SNZE01000005.1"/>
</dbReference>
<gene>
    <name evidence="2" type="ORF">DFR44_10597</name>
</gene>
<keyword evidence="3" id="KW-1185">Reference proteome</keyword>
<evidence type="ECO:0000313" key="2">
    <source>
        <dbReference type="EMBL" id="TDR32210.1"/>
    </source>
</evidence>
<feature type="transmembrane region" description="Helical" evidence="1">
    <location>
        <begin position="21"/>
        <end position="38"/>
    </location>
</feature>
<dbReference type="EMBL" id="SNZE01000005">
    <property type="protein sequence ID" value="TDR32210.1"/>
    <property type="molecule type" value="Genomic_DNA"/>
</dbReference>
<dbReference type="OrthoDB" id="8911515at2"/>